<feature type="active site" evidence="3">
    <location>
        <position position="266"/>
    </location>
</feature>
<dbReference type="PROSITE" id="PS00070">
    <property type="entry name" value="ALDEHYDE_DEHYDR_CYS"/>
    <property type="match status" value="1"/>
</dbReference>
<organism evidence="6 7">
    <name type="scientific">Herbiconiux oxytropis</name>
    <dbReference type="NCBI Taxonomy" id="2970915"/>
    <lineage>
        <taxon>Bacteria</taxon>
        <taxon>Bacillati</taxon>
        <taxon>Actinomycetota</taxon>
        <taxon>Actinomycetes</taxon>
        <taxon>Micrococcales</taxon>
        <taxon>Microbacteriaceae</taxon>
        <taxon>Herbiconiux</taxon>
    </lineage>
</organism>
<evidence type="ECO:0000313" key="7">
    <source>
        <dbReference type="Proteomes" id="UP001165587"/>
    </source>
</evidence>
<gene>
    <name evidence="6" type="ORF">N1028_15150</name>
</gene>
<keyword evidence="2 4" id="KW-0560">Oxidoreductase</keyword>
<dbReference type="InterPro" id="IPR015590">
    <property type="entry name" value="Aldehyde_DH_dom"/>
</dbReference>
<accession>A0AA42BVZ4</accession>
<feature type="domain" description="Aldehyde dehydrogenase" evidence="5">
    <location>
        <begin position="33"/>
        <end position="497"/>
    </location>
</feature>
<keyword evidence="7" id="KW-1185">Reference proteome</keyword>
<evidence type="ECO:0000256" key="1">
    <source>
        <dbReference type="ARBA" id="ARBA00009986"/>
    </source>
</evidence>
<evidence type="ECO:0000256" key="2">
    <source>
        <dbReference type="ARBA" id="ARBA00023002"/>
    </source>
</evidence>
<comment type="caution">
    <text evidence="6">The sequence shown here is derived from an EMBL/GenBank/DDBJ whole genome shotgun (WGS) entry which is preliminary data.</text>
</comment>
<dbReference type="PROSITE" id="PS00687">
    <property type="entry name" value="ALDEHYDE_DEHYDR_GLU"/>
    <property type="match status" value="1"/>
</dbReference>
<dbReference type="InterPro" id="IPR016162">
    <property type="entry name" value="Ald_DH_N"/>
</dbReference>
<dbReference type="PANTHER" id="PTHR11699">
    <property type="entry name" value="ALDEHYDE DEHYDROGENASE-RELATED"/>
    <property type="match status" value="1"/>
</dbReference>
<evidence type="ECO:0000313" key="6">
    <source>
        <dbReference type="EMBL" id="MCS5727234.1"/>
    </source>
</evidence>
<dbReference type="InterPro" id="IPR016161">
    <property type="entry name" value="Ald_DH/histidinol_DH"/>
</dbReference>
<dbReference type="EMBL" id="JANLCK010000009">
    <property type="protein sequence ID" value="MCS5727234.1"/>
    <property type="molecule type" value="Genomic_DNA"/>
</dbReference>
<protein>
    <submittedName>
        <fullName evidence="6">Aldehyde dehydrogenase family protein</fullName>
    </submittedName>
</protein>
<proteinExistence type="inferred from homology"/>
<dbReference type="AlphaFoldDB" id="A0AA42BVZ4"/>
<dbReference type="InterPro" id="IPR029510">
    <property type="entry name" value="Ald_DH_CS_GLU"/>
</dbReference>
<evidence type="ECO:0000259" key="5">
    <source>
        <dbReference type="Pfam" id="PF00171"/>
    </source>
</evidence>
<dbReference type="GO" id="GO:0016620">
    <property type="term" value="F:oxidoreductase activity, acting on the aldehyde or oxo group of donors, NAD or NADP as acceptor"/>
    <property type="evidence" value="ECO:0007669"/>
    <property type="project" value="InterPro"/>
</dbReference>
<name>A0AA42BVZ4_9MICO</name>
<dbReference type="Proteomes" id="UP001165587">
    <property type="component" value="Unassembled WGS sequence"/>
</dbReference>
<dbReference type="Pfam" id="PF00171">
    <property type="entry name" value="Aldedh"/>
    <property type="match status" value="1"/>
</dbReference>
<dbReference type="Gene3D" id="3.40.309.10">
    <property type="entry name" value="Aldehyde Dehydrogenase, Chain A, domain 2"/>
    <property type="match status" value="1"/>
</dbReference>
<comment type="similarity">
    <text evidence="1 4">Belongs to the aldehyde dehydrogenase family.</text>
</comment>
<dbReference type="FunFam" id="3.40.605.10:FF:000001">
    <property type="entry name" value="Aldehyde dehydrogenase 1"/>
    <property type="match status" value="1"/>
</dbReference>
<reference evidence="6" key="1">
    <citation type="submission" date="2022-08" db="EMBL/GenBank/DDBJ databases">
        <authorList>
            <person name="Deng Y."/>
            <person name="Han X.-F."/>
            <person name="Zhang Y.-Q."/>
        </authorList>
    </citation>
    <scope>NUCLEOTIDE SEQUENCE</scope>
    <source>
        <strain evidence="6">CPCC 203407</strain>
    </source>
</reference>
<sequence>MSAPSDVILPEVRSFLDREHGLIIGSEQRPASDAGRITVLDPATGSVLTEVASGTASDVDAAVAAARAALPVWNGLAPAERANLLWKLGEEIERRADEFGQLETLDNGKPTGESSVLDVPLAGSLFKYYAGWATKIEGATMPTSSGMYFHVYTRREPVGVVGAIIPWNFPLLMCGYKLGPALAAGNTLVLKPAEQTPLSALRLVELMLEIGFPPGVVNVVTGDGPGAGAPLSRHLDVDKITFTGENATGRKILEASGGNMKRLSLELGGKSPSLVFGDADLEKAIEGTFGAVYFNQGQCCIAGARVFVHDSIYDRFVEGLAARVAGVQLGNGLDPATTMGPLVSEEQQQRVDSLIASGVAQGATAVVGGSPVSSSAQAEALSGGYFVQPTLFTDVKAEMDIMRKEIFGPVGMVGRFSTEEEALALGNDTAFGLASGVWTRDVARAHRVAAGLQAGVVWVNTYGMFDVAIPYGGFKASGYGKELGAEALEPYLQTKTVWIDLA</sequence>
<dbReference type="FunFam" id="3.40.309.10:FF:000012">
    <property type="entry name" value="Betaine aldehyde dehydrogenase"/>
    <property type="match status" value="1"/>
</dbReference>
<dbReference type="Gene3D" id="3.40.605.10">
    <property type="entry name" value="Aldehyde Dehydrogenase, Chain A, domain 1"/>
    <property type="match status" value="1"/>
</dbReference>
<evidence type="ECO:0000256" key="3">
    <source>
        <dbReference type="PROSITE-ProRule" id="PRU10007"/>
    </source>
</evidence>
<dbReference type="RefSeq" id="WP_259530210.1">
    <property type="nucleotide sequence ID" value="NZ_JANLCK010000009.1"/>
</dbReference>
<dbReference type="SUPFAM" id="SSF53720">
    <property type="entry name" value="ALDH-like"/>
    <property type="match status" value="1"/>
</dbReference>
<dbReference type="InterPro" id="IPR016163">
    <property type="entry name" value="Ald_DH_C"/>
</dbReference>
<evidence type="ECO:0000256" key="4">
    <source>
        <dbReference type="RuleBase" id="RU003345"/>
    </source>
</evidence>
<dbReference type="InterPro" id="IPR016160">
    <property type="entry name" value="Ald_DH_CS_CYS"/>
</dbReference>